<evidence type="ECO:0000256" key="1">
    <source>
        <dbReference type="SAM" id="MobiDB-lite"/>
    </source>
</evidence>
<keyword evidence="2" id="KW-0472">Membrane</keyword>
<protein>
    <recommendedName>
        <fullName evidence="5">Secreted protein</fullName>
    </recommendedName>
</protein>
<evidence type="ECO:0000313" key="3">
    <source>
        <dbReference type="EMBL" id="MEQ2270565.1"/>
    </source>
</evidence>
<dbReference type="EMBL" id="JAHRIM010060176">
    <property type="protein sequence ID" value="MEQ2270565.1"/>
    <property type="molecule type" value="Genomic_DNA"/>
</dbReference>
<comment type="caution">
    <text evidence="3">The sequence shown here is derived from an EMBL/GenBank/DDBJ whole genome shotgun (WGS) entry which is preliminary data.</text>
</comment>
<name>A0ABV0WLS1_9TELE</name>
<keyword evidence="2" id="KW-1133">Transmembrane helix</keyword>
<proteinExistence type="predicted"/>
<evidence type="ECO:0008006" key="5">
    <source>
        <dbReference type="Google" id="ProtNLM"/>
    </source>
</evidence>
<reference evidence="3 4" key="1">
    <citation type="submission" date="2021-06" db="EMBL/GenBank/DDBJ databases">
        <authorList>
            <person name="Palmer J.M."/>
        </authorList>
    </citation>
    <scope>NUCLEOTIDE SEQUENCE [LARGE SCALE GENOMIC DNA]</scope>
    <source>
        <strain evidence="3 4">XR_2019</strain>
        <tissue evidence="3">Muscle</tissue>
    </source>
</reference>
<evidence type="ECO:0000256" key="2">
    <source>
        <dbReference type="SAM" id="Phobius"/>
    </source>
</evidence>
<sequence>MRPVLTLTNFIRYVASYYTIMSIHCLYLLVLVVSQRGGVHPGQVTSPSQGNTHKHTVGRTINLSIMFLDCERKPCMGRTCKLHPERSRTFLPEGDRATNCAPMQPKDYNMQSEY</sequence>
<feature type="region of interest" description="Disordered" evidence="1">
    <location>
        <begin position="93"/>
        <end position="114"/>
    </location>
</feature>
<organism evidence="3 4">
    <name type="scientific">Xenotaenia resolanae</name>
    <dbReference type="NCBI Taxonomy" id="208358"/>
    <lineage>
        <taxon>Eukaryota</taxon>
        <taxon>Metazoa</taxon>
        <taxon>Chordata</taxon>
        <taxon>Craniata</taxon>
        <taxon>Vertebrata</taxon>
        <taxon>Euteleostomi</taxon>
        <taxon>Actinopterygii</taxon>
        <taxon>Neopterygii</taxon>
        <taxon>Teleostei</taxon>
        <taxon>Neoteleostei</taxon>
        <taxon>Acanthomorphata</taxon>
        <taxon>Ovalentaria</taxon>
        <taxon>Atherinomorphae</taxon>
        <taxon>Cyprinodontiformes</taxon>
        <taxon>Goodeidae</taxon>
        <taxon>Xenotaenia</taxon>
    </lineage>
</organism>
<accession>A0ABV0WLS1</accession>
<dbReference type="Proteomes" id="UP001444071">
    <property type="component" value="Unassembled WGS sequence"/>
</dbReference>
<keyword evidence="4" id="KW-1185">Reference proteome</keyword>
<keyword evidence="2" id="KW-0812">Transmembrane</keyword>
<gene>
    <name evidence="3" type="ORF">XENORESO_001381</name>
</gene>
<evidence type="ECO:0000313" key="4">
    <source>
        <dbReference type="Proteomes" id="UP001444071"/>
    </source>
</evidence>
<feature type="transmembrane region" description="Helical" evidence="2">
    <location>
        <begin position="15"/>
        <end position="33"/>
    </location>
</feature>